<proteinExistence type="predicted"/>
<protein>
    <submittedName>
        <fullName evidence="1">Uncharacterized protein</fullName>
    </submittedName>
</protein>
<organism evidence="1">
    <name type="scientific">uncultured delta proteobacterium</name>
    <dbReference type="NCBI Taxonomy" id="34034"/>
    <lineage>
        <taxon>Bacteria</taxon>
        <taxon>Deltaproteobacteria</taxon>
        <taxon>environmental samples</taxon>
    </lineage>
</organism>
<gene>
    <name evidence="1" type="ORF">KL86DPRO_10500</name>
</gene>
<evidence type="ECO:0000313" key="1">
    <source>
        <dbReference type="EMBL" id="SBV93240.1"/>
    </source>
</evidence>
<sequence length="63" mass="7321">MQPQTNLLRLADVRKIVPLSRPTIYRRIQEGKFPAPIKDGRCSLWDESKVRAYANQLLQQQPS</sequence>
<dbReference type="InterPro" id="IPR010260">
    <property type="entry name" value="AlpA"/>
</dbReference>
<dbReference type="AlphaFoldDB" id="A0A212J1D8"/>
<name>A0A212J1D8_9DELT</name>
<dbReference type="EMBL" id="FLUQ01000001">
    <property type="protein sequence ID" value="SBV93240.1"/>
    <property type="molecule type" value="Genomic_DNA"/>
</dbReference>
<accession>A0A212J1D8</accession>
<dbReference type="Pfam" id="PF05930">
    <property type="entry name" value="Phage_AlpA"/>
    <property type="match status" value="1"/>
</dbReference>
<reference evidence="1" key="1">
    <citation type="submission" date="2016-04" db="EMBL/GenBank/DDBJ databases">
        <authorList>
            <person name="Evans L.H."/>
            <person name="Alamgir A."/>
            <person name="Owens N."/>
            <person name="Weber N.D."/>
            <person name="Virtaneva K."/>
            <person name="Barbian K."/>
            <person name="Babar A."/>
            <person name="Rosenke K."/>
        </authorList>
    </citation>
    <scope>NUCLEOTIDE SEQUENCE</scope>
    <source>
        <strain evidence="1">86</strain>
    </source>
</reference>
<dbReference type="Gene3D" id="1.10.238.160">
    <property type="match status" value="1"/>
</dbReference>